<dbReference type="PANTHER" id="PTHR33620">
    <property type="entry name" value="UREASE ACCESSORY PROTEIN F"/>
    <property type="match status" value="1"/>
</dbReference>
<evidence type="ECO:0000256" key="2">
    <source>
        <dbReference type="ARBA" id="ARBA00023186"/>
    </source>
</evidence>
<dbReference type="HAMAP" id="MF_01385">
    <property type="entry name" value="UreF"/>
    <property type="match status" value="1"/>
</dbReference>
<dbReference type="PANTHER" id="PTHR33620:SF1">
    <property type="entry name" value="UREASE ACCESSORY PROTEIN F"/>
    <property type="match status" value="1"/>
</dbReference>
<keyword evidence="2" id="KW-0143">Chaperone</keyword>
<gene>
    <name evidence="3" type="ORF">MNBD_GAMMA21-1662</name>
</gene>
<name>A0A3B1AJP1_9ZZZZ</name>
<evidence type="ECO:0000313" key="3">
    <source>
        <dbReference type="EMBL" id="VAW99617.1"/>
    </source>
</evidence>
<dbReference type="InterPro" id="IPR038277">
    <property type="entry name" value="UreF_sf"/>
</dbReference>
<evidence type="ECO:0000256" key="1">
    <source>
        <dbReference type="ARBA" id="ARBA00022988"/>
    </source>
</evidence>
<dbReference type="Gene3D" id="1.10.4190.10">
    <property type="entry name" value="Urease accessory protein UreF"/>
    <property type="match status" value="1"/>
</dbReference>
<dbReference type="Pfam" id="PF01730">
    <property type="entry name" value="UreF"/>
    <property type="match status" value="1"/>
</dbReference>
<dbReference type="GO" id="GO:0016151">
    <property type="term" value="F:nickel cation binding"/>
    <property type="evidence" value="ECO:0007669"/>
    <property type="project" value="InterPro"/>
</dbReference>
<dbReference type="AlphaFoldDB" id="A0A3B1AJP1"/>
<protein>
    <submittedName>
        <fullName evidence="3">Urease accessory protein UreF</fullName>
    </submittedName>
</protein>
<organism evidence="3">
    <name type="scientific">hydrothermal vent metagenome</name>
    <dbReference type="NCBI Taxonomy" id="652676"/>
    <lineage>
        <taxon>unclassified sequences</taxon>
        <taxon>metagenomes</taxon>
        <taxon>ecological metagenomes</taxon>
    </lineage>
</organism>
<sequence>MAVDTTIIVIKHDSKNIIMKNAQSMSMLRLWQLISPALPVGAYAYSQGLEYALHVEWIAEEDDVKQWIQGQVCHSLCHLDIPVLKRLYQAWLENNEDDVKQWSQFLIASRESSELVAEDQQLGRALAVLLSDLGFRSAQEYKQSNTACFATLLSLAAVEWKISIEEIAHGYLWAWLENQVAAAIKLVPLGQTAGQRILLSVSEDIPGAVEVGLKIEDEDIGMLAPMVSIASALHETQYSRLFRS</sequence>
<dbReference type="EMBL" id="UOFR01000069">
    <property type="protein sequence ID" value="VAW99617.1"/>
    <property type="molecule type" value="Genomic_DNA"/>
</dbReference>
<reference evidence="3" key="1">
    <citation type="submission" date="2018-06" db="EMBL/GenBank/DDBJ databases">
        <authorList>
            <person name="Zhirakovskaya E."/>
        </authorList>
    </citation>
    <scope>NUCLEOTIDE SEQUENCE</scope>
</reference>
<accession>A0A3B1AJP1</accession>
<keyword evidence="1" id="KW-0996">Nickel insertion</keyword>
<proteinExistence type="inferred from homology"/>
<dbReference type="InterPro" id="IPR002639">
    <property type="entry name" value="UreF"/>
</dbReference>
<dbReference type="PIRSF" id="PIRSF009467">
    <property type="entry name" value="Ureas_acces_UreF"/>
    <property type="match status" value="1"/>
</dbReference>